<dbReference type="WBParaSite" id="PTRK_0001661925.1">
    <property type="protein sequence ID" value="PTRK_0001661925.1"/>
    <property type="gene ID" value="PTRK_0001661925"/>
</dbReference>
<sequence>MSIDKSWVPTIFLLLTIILFFIIWKPNISIVCYTFNEKIDKLQRITRVKCGNKEHYCFVEIVNFIQNEVDCKNNVTCNNKNQRKARQIAIGGCTEKCKKVSLHCNIKFSKTNTTCCCDADDCNKFNFLTKD</sequence>
<evidence type="ECO:0000256" key="1">
    <source>
        <dbReference type="SAM" id="Phobius"/>
    </source>
</evidence>
<feature type="transmembrane region" description="Helical" evidence="1">
    <location>
        <begin position="6"/>
        <end position="24"/>
    </location>
</feature>
<keyword evidence="1" id="KW-0812">Transmembrane</keyword>
<keyword evidence="1" id="KW-0472">Membrane</keyword>
<accession>A0A0N5A4K9</accession>
<proteinExistence type="predicted"/>
<evidence type="ECO:0000313" key="3">
    <source>
        <dbReference type="WBParaSite" id="PTRK_0001661925.1"/>
    </source>
</evidence>
<name>A0A0N5A4K9_PARTI</name>
<organism evidence="2 3">
    <name type="scientific">Parastrongyloides trichosuri</name>
    <name type="common">Possum-specific nematode worm</name>
    <dbReference type="NCBI Taxonomy" id="131310"/>
    <lineage>
        <taxon>Eukaryota</taxon>
        <taxon>Metazoa</taxon>
        <taxon>Ecdysozoa</taxon>
        <taxon>Nematoda</taxon>
        <taxon>Chromadorea</taxon>
        <taxon>Rhabditida</taxon>
        <taxon>Tylenchina</taxon>
        <taxon>Panagrolaimomorpha</taxon>
        <taxon>Strongyloidoidea</taxon>
        <taxon>Strongyloididae</taxon>
        <taxon>Parastrongyloides</taxon>
    </lineage>
</organism>
<evidence type="ECO:0000313" key="2">
    <source>
        <dbReference type="Proteomes" id="UP000038045"/>
    </source>
</evidence>
<keyword evidence="2" id="KW-1185">Reference proteome</keyword>
<protein>
    <submittedName>
        <fullName evidence="3">Activin_recp domain-containing protein</fullName>
    </submittedName>
</protein>
<keyword evidence="1" id="KW-1133">Transmembrane helix</keyword>
<reference evidence="3" key="1">
    <citation type="submission" date="2017-02" db="UniProtKB">
        <authorList>
            <consortium name="WormBaseParasite"/>
        </authorList>
    </citation>
    <scope>IDENTIFICATION</scope>
</reference>
<dbReference type="AlphaFoldDB" id="A0A0N5A4K9"/>
<dbReference type="Proteomes" id="UP000038045">
    <property type="component" value="Unplaced"/>
</dbReference>